<name>A0A542EIU2_9MICO</name>
<dbReference type="AlphaFoldDB" id="A0A542EIU2"/>
<dbReference type="InterPro" id="IPR041522">
    <property type="entry name" value="CdaR_GGDEF"/>
</dbReference>
<proteinExistence type="inferred from homology"/>
<gene>
    <name evidence="4" type="ORF">FB459_2652</name>
</gene>
<reference evidence="4 5" key="1">
    <citation type="submission" date="2019-06" db="EMBL/GenBank/DDBJ databases">
        <title>Sequencing the genomes of 1000 actinobacteria strains.</title>
        <authorList>
            <person name="Klenk H.-P."/>
        </authorList>
    </citation>
    <scope>NUCLEOTIDE SEQUENCE [LARGE SCALE GENOMIC DNA]</scope>
    <source>
        <strain evidence="4 5">DSM 19828</strain>
    </source>
</reference>
<evidence type="ECO:0000259" key="2">
    <source>
        <dbReference type="Pfam" id="PF13556"/>
    </source>
</evidence>
<dbReference type="InterPro" id="IPR051448">
    <property type="entry name" value="CdaR-like_regulators"/>
</dbReference>
<dbReference type="InterPro" id="IPR025736">
    <property type="entry name" value="PucR_C-HTH_dom"/>
</dbReference>
<evidence type="ECO:0000259" key="3">
    <source>
        <dbReference type="Pfam" id="PF17853"/>
    </source>
</evidence>
<dbReference type="RefSeq" id="WP_141928787.1">
    <property type="nucleotide sequence ID" value="NZ_BAABCI010000035.1"/>
</dbReference>
<dbReference type="Proteomes" id="UP000320806">
    <property type="component" value="Unassembled WGS sequence"/>
</dbReference>
<organism evidence="4 5">
    <name type="scientific">Yimella lutea</name>
    <dbReference type="NCBI Taxonomy" id="587872"/>
    <lineage>
        <taxon>Bacteria</taxon>
        <taxon>Bacillati</taxon>
        <taxon>Actinomycetota</taxon>
        <taxon>Actinomycetes</taxon>
        <taxon>Micrococcales</taxon>
        <taxon>Dermacoccaceae</taxon>
        <taxon>Yimella</taxon>
    </lineage>
</organism>
<sequence length="384" mass="41457">MPQPRSTQRRLEAAAGGLATTAVQRMEDELPWYRALPAEDRSWVGMVAHAGIAAFIAWHADQDTLPPIAADVFGTAPRELTRSITLQQTLDLVRTTIDVVEQAVPEVAEPDERVEMRAAVLTYSREVAFACAHVYAQAAETRGAWDARLESLVLDAVLRAEADEALRSRVSALGWDEVKDIVVIAGNAPPGAGSETVDAVRRVSTRIGAEALAAVQGRRLIAILGNVADPMPVAGDLADLWAPGPVVVGPLVPHLYAAGRSARAAQSGYVAAAAWPNAPRPCHAEELLAERALGGDHRARRQLTDRVDEALERRAGTRQTVMAYLQNGSLEATARALFVHPNTVRYRLGKFEQDSGYDITDSRDAFAVRLGAMYAVLPSPSERR</sequence>
<dbReference type="EMBL" id="VFMO01000001">
    <property type="protein sequence ID" value="TQJ15126.1"/>
    <property type="molecule type" value="Genomic_DNA"/>
</dbReference>
<protein>
    <submittedName>
        <fullName evidence="4">CdaR family transcriptional regulator</fullName>
    </submittedName>
</protein>
<evidence type="ECO:0000313" key="4">
    <source>
        <dbReference type="EMBL" id="TQJ15126.1"/>
    </source>
</evidence>
<evidence type="ECO:0000256" key="1">
    <source>
        <dbReference type="ARBA" id="ARBA00006754"/>
    </source>
</evidence>
<comment type="caution">
    <text evidence="4">The sequence shown here is derived from an EMBL/GenBank/DDBJ whole genome shotgun (WGS) entry which is preliminary data.</text>
</comment>
<feature type="domain" description="CdaR GGDEF-like" evidence="3">
    <location>
        <begin position="161"/>
        <end position="266"/>
    </location>
</feature>
<dbReference type="PANTHER" id="PTHR33744">
    <property type="entry name" value="CARBOHYDRATE DIACID REGULATOR"/>
    <property type="match status" value="1"/>
</dbReference>
<dbReference type="Gene3D" id="1.10.10.2840">
    <property type="entry name" value="PucR C-terminal helix-turn-helix domain"/>
    <property type="match status" value="1"/>
</dbReference>
<dbReference type="Pfam" id="PF13556">
    <property type="entry name" value="HTH_30"/>
    <property type="match status" value="1"/>
</dbReference>
<keyword evidence="5" id="KW-1185">Reference proteome</keyword>
<comment type="similarity">
    <text evidence="1">Belongs to the CdaR family.</text>
</comment>
<evidence type="ECO:0000313" key="5">
    <source>
        <dbReference type="Proteomes" id="UP000320806"/>
    </source>
</evidence>
<dbReference type="PANTHER" id="PTHR33744:SF7">
    <property type="entry name" value="PUCR FAMILY TRANSCRIPTIONAL REGULATOR"/>
    <property type="match status" value="1"/>
</dbReference>
<accession>A0A542EIU2</accession>
<dbReference type="Pfam" id="PF17853">
    <property type="entry name" value="GGDEF_2"/>
    <property type="match status" value="1"/>
</dbReference>
<feature type="domain" description="PucR C-terminal helix-turn-helix" evidence="2">
    <location>
        <begin position="319"/>
        <end position="370"/>
    </location>
</feature>
<dbReference type="OrthoDB" id="3246591at2"/>
<dbReference type="InterPro" id="IPR042070">
    <property type="entry name" value="PucR_C-HTH_sf"/>
</dbReference>